<name>A0A7K3NK95_9BACT</name>
<reference evidence="1 2" key="1">
    <citation type="submission" date="2020-02" db="EMBL/GenBank/DDBJ databases">
        <title>Comparative genomics of sulfur disproportionating microorganisms.</title>
        <authorList>
            <person name="Ward L.M."/>
            <person name="Bertran E."/>
            <person name="Johnston D.T."/>
        </authorList>
    </citation>
    <scope>NUCLEOTIDE SEQUENCE [LARGE SCALE GENOMIC DNA]</scope>
    <source>
        <strain evidence="1 2">DSM 3696</strain>
    </source>
</reference>
<evidence type="ECO:0000313" key="2">
    <source>
        <dbReference type="Proteomes" id="UP000469724"/>
    </source>
</evidence>
<sequence>MTNAFLTVDQAAPILGLSPKRLRDLIRRDRVVGVTKFGRAYALDPEKMAIVPGKPGRPAGAATPSSG</sequence>
<evidence type="ECO:0000313" key="1">
    <source>
        <dbReference type="EMBL" id="NDY56626.1"/>
    </source>
</evidence>
<evidence type="ECO:0008006" key="3">
    <source>
        <dbReference type="Google" id="ProtNLM"/>
    </source>
</evidence>
<dbReference type="Proteomes" id="UP000469724">
    <property type="component" value="Unassembled WGS sequence"/>
</dbReference>
<protein>
    <recommendedName>
        <fullName evidence="3">Helix-turn-helix domain-containing protein</fullName>
    </recommendedName>
</protein>
<comment type="caution">
    <text evidence="1">The sequence shown here is derived from an EMBL/GenBank/DDBJ whole genome shotgun (WGS) entry which is preliminary data.</text>
</comment>
<proteinExistence type="predicted"/>
<accession>A0A7K3NK95</accession>
<keyword evidence="2" id="KW-1185">Reference proteome</keyword>
<gene>
    <name evidence="1" type="ORF">G3N56_07700</name>
</gene>
<dbReference type="EMBL" id="JAAGRQ010000024">
    <property type="protein sequence ID" value="NDY56626.1"/>
    <property type="molecule type" value="Genomic_DNA"/>
</dbReference>
<dbReference type="RefSeq" id="WP_163301680.1">
    <property type="nucleotide sequence ID" value="NZ_JAAGRQ010000024.1"/>
</dbReference>
<dbReference type="AlphaFoldDB" id="A0A7K3NK95"/>
<organism evidence="1 2">
    <name type="scientific">Desulfolutivibrio sulfodismutans</name>
    <dbReference type="NCBI Taxonomy" id="63561"/>
    <lineage>
        <taxon>Bacteria</taxon>
        <taxon>Pseudomonadati</taxon>
        <taxon>Thermodesulfobacteriota</taxon>
        <taxon>Desulfovibrionia</taxon>
        <taxon>Desulfovibrionales</taxon>
        <taxon>Desulfovibrionaceae</taxon>
        <taxon>Desulfolutivibrio</taxon>
    </lineage>
</organism>